<accession>A0AAV7Q7L7</accession>
<dbReference type="EMBL" id="JANPWB010000010">
    <property type="protein sequence ID" value="KAJ1134658.1"/>
    <property type="molecule type" value="Genomic_DNA"/>
</dbReference>
<feature type="region of interest" description="Disordered" evidence="1">
    <location>
        <begin position="30"/>
        <end position="168"/>
    </location>
</feature>
<name>A0AAV7Q7L7_PLEWA</name>
<sequence length="168" mass="17841">MLKTGTKVVKATKPKVDAILDLLLRPCGCGGPDWADPHSAPACSATSPPDPDGPSHSSNRGVPWPSQQEFGRLKGLPSLPEESAIGSGAGKRKTTEETKGEDEDDRSSTDVSVRASGCVEPSAPSKGCGQKERSRKLMAPFGDEGDRLRGERREYPPRFRRSVAEAGA</sequence>
<dbReference type="AlphaFoldDB" id="A0AAV7Q7L7"/>
<evidence type="ECO:0000313" key="3">
    <source>
        <dbReference type="Proteomes" id="UP001066276"/>
    </source>
</evidence>
<keyword evidence="3" id="KW-1185">Reference proteome</keyword>
<proteinExistence type="predicted"/>
<protein>
    <submittedName>
        <fullName evidence="2">Uncharacterized protein</fullName>
    </submittedName>
</protein>
<gene>
    <name evidence="2" type="ORF">NDU88_001109</name>
</gene>
<reference evidence="2" key="1">
    <citation type="journal article" date="2022" name="bioRxiv">
        <title>Sequencing and chromosome-scale assembly of the giantPleurodeles waltlgenome.</title>
        <authorList>
            <person name="Brown T."/>
            <person name="Elewa A."/>
            <person name="Iarovenko S."/>
            <person name="Subramanian E."/>
            <person name="Araus A.J."/>
            <person name="Petzold A."/>
            <person name="Susuki M."/>
            <person name="Suzuki K.-i.T."/>
            <person name="Hayashi T."/>
            <person name="Toyoda A."/>
            <person name="Oliveira C."/>
            <person name="Osipova E."/>
            <person name="Leigh N.D."/>
            <person name="Simon A."/>
            <person name="Yun M.H."/>
        </authorList>
    </citation>
    <scope>NUCLEOTIDE SEQUENCE</scope>
    <source>
        <strain evidence="2">20211129_DDA</strain>
        <tissue evidence="2">Liver</tissue>
    </source>
</reference>
<feature type="compositionally biased region" description="Basic and acidic residues" evidence="1">
    <location>
        <begin position="144"/>
        <end position="157"/>
    </location>
</feature>
<dbReference type="Proteomes" id="UP001066276">
    <property type="component" value="Chromosome 6"/>
</dbReference>
<evidence type="ECO:0000313" key="2">
    <source>
        <dbReference type="EMBL" id="KAJ1134658.1"/>
    </source>
</evidence>
<evidence type="ECO:0000256" key="1">
    <source>
        <dbReference type="SAM" id="MobiDB-lite"/>
    </source>
</evidence>
<comment type="caution">
    <text evidence="2">The sequence shown here is derived from an EMBL/GenBank/DDBJ whole genome shotgun (WGS) entry which is preliminary data.</text>
</comment>
<organism evidence="2 3">
    <name type="scientific">Pleurodeles waltl</name>
    <name type="common">Iberian ribbed newt</name>
    <dbReference type="NCBI Taxonomy" id="8319"/>
    <lineage>
        <taxon>Eukaryota</taxon>
        <taxon>Metazoa</taxon>
        <taxon>Chordata</taxon>
        <taxon>Craniata</taxon>
        <taxon>Vertebrata</taxon>
        <taxon>Euteleostomi</taxon>
        <taxon>Amphibia</taxon>
        <taxon>Batrachia</taxon>
        <taxon>Caudata</taxon>
        <taxon>Salamandroidea</taxon>
        <taxon>Salamandridae</taxon>
        <taxon>Pleurodelinae</taxon>
        <taxon>Pleurodeles</taxon>
    </lineage>
</organism>